<feature type="domain" description="Polymerase nucleotidyl transferase" evidence="1">
    <location>
        <begin position="17"/>
        <end position="58"/>
    </location>
</feature>
<dbReference type="CDD" id="cd05403">
    <property type="entry name" value="NT_KNTase_like"/>
    <property type="match status" value="1"/>
</dbReference>
<evidence type="ECO:0000313" key="2">
    <source>
        <dbReference type="EMBL" id="TDC99094.1"/>
    </source>
</evidence>
<dbReference type="InterPro" id="IPR002934">
    <property type="entry name" value="Polymerase_NTP_transf_dom"/>
</dbReference>
<proteinExistence type="predicted"/>
<keyword evidence="3" id="KW-1185">Reference proteome</keyword>
<reference evidence="2 3" key="1">
    <citation type="submission" date="2019-03" db="EMBL/GenBank/DDBJ databases">
        <title>Draft genome sequences of novel Actinobacteria.</title>
        <authorList>
            <person name="Sahin N."/>
            <person name="Ay H."/>
            <person name="Saygin H."/>
        </authorList>
    </citation>
    <scope>NUCLEOTIDE SEQUENCE [LARGE SCALE GENOMIC DNA]</scope>
    <source>
        <strain evidence="2 3">KC310</strain>
    </source>
</reference>
<sequence length="325" mass="36483">MSVSPRWRELHRDRLDEAVRRLSAIPGVHGLIVGGSVGRGEPWPMSDIDLLPVYDGDPGPTAAHVERERAELVDWWAAGGRAQTLDVGRLAFTVAEAREAAAAGAAWAVERLTRDRRWFHGMDKAFRGRPADSGDLLTGRFVAWLTEMRFHPAVVEARIGWWLRSAADARARAHRERSARRLDAATYELREAARALRLAVLERWGERLGSMGREWTRFERMAAARGEPDLAERIARLAGAHAGGAAERERLAPPWLRERIDLCWEARQAVGEQVTYQQNARDQLAAFDVHVARHRPDLAGPWTGSPDPDLDEHLRRLDGLLAEHS</sequence>
<dbReference type="GO" id="GO:0016779">
    <property type="term" value="F:nucleotidyltransferase activity"/>
    <property type="evidence" value="ECO:0007669"/>
    <property type="project" value="InterPro"/>
</dbReference>
<accession>A0A4R4VB05</accession>
<dbReference type="SUPFAM" id="SSF81301">
    <property type="entry name" value="Nucleotidyltransferase"/>
    <property type="match status" value="1"/>
</dbReference>
<keyword evidence="2" id="KW-0808">Transferase</keyword>
<dbReference type="InterPro" id="IPR043519">
    <property type="entry name" value="NT_sf"/>
</dbReference>
<organism evidence="2 3">
    <name type="scientific">Nonomuraea deserti</name>
    <dbReference type="NCBI Taxonomy" id="1848322"/>
    <lineage>
        <taxon>Bacteria</taxon>
        <taxon>Bacillati</taxon>
        <taxon>Actinomycetota</taxon>
        <taxon>Actinomycetes</taxon>
        <taxon>Streptosporangiales</taxon>
        <taxon>Streptosporangiaceae</taxon>
        <taxon>Nonomuraea</taxon>
    </lineage>
</organism>
<dbReference type="Pfam" id="PF01909">
    <property type="entry name" value="NTP_transf_2"/>
    <property type="match status" value="1"/>
</dbReference>
<dbReference type="EMBL" id="SMKO01000122">
    <property type="protein sequence ID" value="TDC99094.1"/>
    <property type="molecule type" value="Genomic_DNA"/>
</dbReference>
<dbReference type="Proteomes" id="UP000295258">
    <property type="component" value="Unassembled WGS sequence"/>
</dbReference>
<protein>
    <submittedName>
        <fullName evidence="2">Nucleotidyltransferase domain-containing protein</fullName>
    </submittedName>
</protein>
<name>A0A4R4VB05_9ACTN</name>
<evidence type="ECO:0000313" key="3">
    <source>
        <dbReference type="Proteomes" id="UP000295258"/>
    </source>
</evidence>
<dbReference type="AlphaFoldDB" id="A0A4R4VB05"/>
<evidence type="ECO:0000259" key="1">
    <source>
        <dbReference type="Pfam" id="PF01909"/>
    </source>
</evidence>
<comment type="caution">
    <text evidence="2">The sequence shown here is derived from an EMBL/GenBank/DDBJ whole genome shotgun (WGS) entry which is preliminary data.</text>
</comment>
<gene>
    <name evidence="2" type="ORF">E1292_33075</name>
</gene>
<dbReference type="Gene3D" id="3.30.460.10">
    <property type="entry name" value="Beta Polymerase, domain 2"/>
    <property type="match status" value="1"/>
</dbReference>
<dbReference type="RefSeq" id="WP_132600202.1">
    <property type="nucleotide sequence ID" value="NZ_SMKO01000122.1"/>
</dbReference>